<protein>
    <submittedName>
        <fullName evidence="2">Uncharacterized protein</fullName>
    </submittedName>
</protein>
<dbReference type="OrthoDB" id="7862653at2"/>
<evidence type="ECO:0000256" key="1">
    <source>
        <dbReference type="SAM" id="MobiDB-lite"/>
    </source>
</evidence>
<dbReference type="EMBL" id="VFPT01000006">
    <property type="protein sequence ID" value="TQM89597.1"/>
    <property type="molecule type" value="Genomic_DNA"/>
</dbReference>
<name>A0A543K3E8_9RHOB</name>
<organism evidence="2 3">
    <name type="scientific">Roseinatronobacter monicus</name>
    <dbReference type="NCBI Taxonomy" id="393481"/>
    <lineage>
        <taxon>Bacteria</taxon>
        <taxon>Pseudomonadati</taxon>
        <taxon>Pseudomonadota</taxon>
        <taxon>Alphaproteobacteria</taxon>
        <taxon>Rhodobacterales</taxon>
        <taxon>Paracoccaceae</taxon>
        <taxon>Roseinatronobacter</taxon>
    </lineage>
</organism>
<evidence type="ECO:0000313" key="3">
    <source>
        <dbReference type="Proteomes" id="UP000320582"/>
    </source>
</evidence>
<sequence length="198" mass="22131">MTGRKKPKILAPDPDHEHAIFKVLPKQQPIIPLEDAKPRGPKSPQAREDNSAEKITGPESSTPPAPVREKSAHTIDTAPENVARSTFRLMPLERHRADLEMLEQEGYQIDLILKGAMKAARKNTPRIEEYVPPPDLAYWKKHHVRWAFSVTNDTIAKLRAAAKDPLDALPLSELVRGQITSAWIPALDEAIAKVKRAL</sequence>
<proteinExistence type="predicted"/>
<comment type="caution">
    <text evidence="2">The sequence shown here is derived from an EMBL/GenBank/DDBJ whole genome shotgun (WGS) entry which is preliminary data.</text>
</comment>
<dbReference type="Proteomes" id="UP000320582">
    <property type="component" value="Unassembled WGS sequence"/>
</dbReference>
<keyword evidence="3" id="KW-1185">Reference proteome</keyword>
<dbReference type="AlphaFoldDB" id="A0A543K3E8"/>
<gene>
    <name evidence="2" type="ORF">BD293_4621</name>
</gene>
<reference evidence="2 3" key="1">
    <citation type="submission" date="2019-06" db="EMBL/GenBank/DDBJ databases">
        <title>Genomic Encyclopedia of Archaeal and Bacterial Type Strains, Phase II (KMG-II): from individual species to whole genera.</title>
        <authorList>
            <person name="Goeker M."/>
        </authorList>
    </citation>
    <scope>NUCLEOTIDE SEQUENCE [LARGE SCALE GENOMIC DNA]</scope>
    <source>
        <strain evidence="2 3">DSM 18423</strain>
    </source>
</reference>
<feature type="region of interest" description="Disordered" evidence="1">
    <location>
        <begin position="24"/>
        <end position="73"/>
    </location>
</feature>
<evidence type="ECO:0000313" key="2">
    <source>
        <dbReference type="EMBL" id="TQM89597.1"/>
    </source>
</evidence>
<accession>A0A543K3E8</accession>
<dbReference type="RefSeq" id="WP_142085974.1">
    <property type="nucleotide sequence ID" value="NZ_VFPT01000006.1"/>
</dbReference>